<sequence>MVDQAFVPDFSEFFRKDELSDVNLIVEEDRAASCSGSVAGEKRKAPEPDEEEGSLQQTTLPGHSMVLVAFSAFFKAKLKSWSEGLSQSQRSGCQFLQLELGELLLQAMYQSQPDLGAISQVQLLQLLILADRYGVNKVPVAAVAALQAVPQAELQWETVLAVFTLPPGCTDACKPLLPAAQQQLQQQLGDLELALADSQKRQRLLALPHKVLLALLQDEETKVASENTVFRIIQSWHGYQQQHCGGSSDAELLLLLLQQIRMPHCTQPFVATVLAASPLAAKCFSPLELRLACICSSGPGSEPETVVKAMQTANCPALDRFPAWKQPKRPASALTNLSMERELSLEDLKQTLEALQGEKTTYTLFESRRWQGEAFGATLYVFNASKPGDGASEGSKGAAAAEATTSTPFKVGMYVGPSSRRKNMLRAISFSITASAVQPPPPVVDPYRYGRSVVQQPQHIVKPMIRQGFSLEMWGWPDFFGFGAVDIWAAFEAKLRASNLVHAGDCLHIKVEITEVL</sequence>
<dbReference type="Gene3D" id="3.30.710.10">
    <property type="entry name" value="Potassium Channel Kv1.1, Chain A"/>
    <property type="match status" value="1"/>
</dbReference>
<evidence type="ECO:0000256" key="1">
    <source>
        <dbReference type="ARBA" id="ARBA00004906"/>
    </source>
</evidence>
<feature type="region of interest" description="Disordered" evidence="2">
    <location>
        <begin position="36"/>
        <end position="57"/>
    </location>
</feature>
<organism evidence="5 6">
    <name type="scientific">Tetradesmus obliquus</name>
    <name type="common">Green alga</name>
    <name type="synonym">Acutodesmus obliquus</name>
    <dbReference type="NCBI Taxonomy" id="3088"/>
    <lineage>
        <taxon>Eukaryota</taxon>
        <taxon>Viridiplantae</taxon>
        <taxon>Chlorophyta</taxon>
        <taxon>core chlorophytes</taxon>
        <taxon>Chlorophyceae</taxon>
        <taxon>CS clade</taxon>
        <taxon>Sphaeropleales</taxon>
        <taxon>Scenedesmaceae</taxon>
        <taxon>Tetradesmus</taxon>
    </lineage>
</organism>
<evidence type="ECO:0008006" key="7">
    <source>
        <dbReference type="Google" id="ProtNLM"/>
    </source>
</evidence>
<name>A0ABY8U4K2_TETOB</name>
<dbReference type="Pfam" id="PF07707">
    <property type="entry name" value="BACK"/>
    <property type="match status" value="1"/>
</dbReference>
<evidence type="ECO:0000313" key="5">
    <source>
        <dbReference type="EMBL" id="WIA16304.1"/>
    </source>
</evidence>
<gene>
    <name evidence="5" type="ORF">OEZ85_013005</name>
</gene>
<reference evidence="5 6" key="1">
    <citation type="submission" date="2023-05" db="EMBL/GenBank/DDBJ databases">
        <title>A 100% complete, gapless, phased diploid assembly of the Scenedesmus obliquus UTEX 3031 genome.</title>
        <authorList>
            <person name="Biondi T.C."/>
            <person name="Hanschen E.R."/>
            <person name="Kwon T."/>
            <person name="Eng W."/>
            <person name="Kruse C.P.S."/>
            <person name="Koehler S.I."/>
            <person name="Kunde Y."/>
            <person name="Gleasner C.D."/>
            <person name="You Mak K.T."/>
            <person name="Polle J."/>
            <person name="Hovde B.T."/>
            <person name="Starkenburg S.R."/>
        </authorList>
    </citation>
    <scope>NUCLEOTIDE SEQUENCE [LARGE SCALE GENOMIC DNA]</scope>
    <source>
        <strain evidence="5 6">DOE0152z</strain>
    </source>
</reference>
<evidence type="ECO:0000259" key="3">
    <source>
        <dbReference type="Pfam" id="PF00651"/>
    </source>
</evidence>
<feature type="domain" description="BTB" evidence="3">
    <location>
        <begin position="58"/>
        <end position="138"/>
    </location>
</feature>
<dbReference type="PANTHER" id="PTHR24410:SF23">
    <property type="entry name" value="BTB DOMAIN-CONTAINING PROTEIN-RELATED"/>
    <property type="match status" value="1"/>
</dbReference>
<feature type="domain" description="BACK" evidence="4">
    <location>
        <begin position="201"/>
        <end position="273"/>
    </location>
</feature>
<dbReference type="EMBL" id="CP126214">
    <property type="protein sequence ID" value="WIA16304.1"/>
    <property type="molecule type" value="Genomic_DNA"/>
</dbReference>
<accession>A0ABY8U4K2</accession>
<dbReference type="Pfam" id="PF00651">
    <property type="entry name" value="BTB"/>
    <property type="match status" value="1"/>
</dbReference>
<dbReference type="Proteomes" id="UP001244341">
    <property type="component" value="Chromosome 7b"/>
</dbReference>
<evidence type="ECO:0000259" key="4">
    <source>
        <dbReference type="Pfam" id="PF07707"/>
    </source>
</evidence>
<keyword evidence="6" id="KW-1185">Reference proteome</keyword>
<dbReference type="PANTHER" id="PTHR24410">
    <property type="entry name" value="HL07962P-RELATED"/>
    <property type="match status" value="1"/>
</dbReference>
<dbReference type="InterPro" id="IPR000210">
    <property type="entry name" value="BTB/POZ_dom"/>
</dbReference>
<evidence type="ECO:0000256" key="2">
    <source>
        <dbReference type="SAM" id="MobiDB-lite"/>
    </source>
</evidence>
<protein>
    <recommendedName>
        <fullName evidence="7">BTB domain-containing protein</fullName>
    </recommendedName>
</protein>
<dbReference type="InterPro" id="IPR051481">
    <property type="entry name" value="BTB-POZ/Galectin-3-binding"/>
</dbReference>
<dbReference type="Gene3D" id="1.25.40.420">
    <property type="match status" value="1"/>
</dbReference>
<comment type="pathway">
    <text evidence="1">Protein modification; protein ubiquitination.</text>
</comment>
<dbReference type="InterPro" id="IPR011705">
    <property type="entry name" value="BACK"/>
</dbReference>
<proteinExistence type="predicted"/>
<evidence type="ECO:0000313" key="6">
    <source>
        <dbReference type="Proteomes" id="UP001244341"/>
    </source>
</evidence>
<dbReference type="SUPFAM" id="SSF54695">
    <property type="entry name" value="POZ domain"/>
    <property type="match status" value="1"/>
</dbReference>
<dbReference type="InterPro" id="IPR011333">
    <property type="entry name" value="SKP1/BTB/POZ_sf"/>
</dbReference>